<dbReference type="GO" id="GO:0008270">
    <property type="term" value="F:zinc ion binding"/>
    <property type="evidence" value="ECO:0007669"/>
    <property type="project" value="InterPro"/>
</dbReference>
<reference evidence="7 8" key="1">
    <citation type="submission" date="2015-04" db="EMBL/GenBank/DDBJ databases">
        <authorList>
            <person name="Syromyatnikov M.Y."/>
            <person name="Popov V.N."/>
        </authorList>
    </citation>
    <scope>NUCLEOTIDE SEQUENCE [LARGE SCALE GENOMIC DNA]</scope>
    <source>
        <strain evidence="7">WF-38-12</strain>
    </source>
</reference>
<sequence length="690" mass="77021">MVENQRSKRVRTGCRQCRTRRRKCDEGKPKCHNCATRGTSCEYAPKLTFLSKNAYTVRQPSKRTESSRISDGNEEVHFVNLSSSPIPKKVKSSASRTDNRDNTELPTREDISCTRQHCETYQHSEDEDTGSSHIFNDQTHAANEQGDKHGTRNISQVPSPLSGEPIGVDRSPSDSHRSALQGLLALGLVPSTASPSLASADLSPSQVLSSPIGIDGRNSSVEPTEIYSRQKRPSRSLDHSIELKSFRSLSAQCRTQRDNEPAIKNLVHEPSELFHSMNNQIPALTADASPLGRFQANFRILLISFMFLQLDICDTNQSFGIAATQLALGTAPFGPSSNPATLFAILSLADMSHARLKTSANFFDHMSPSLSIFENSTPTPILEQKCSRFSALTSRNSDMQMDRSVLSSALCASLEKVKQIVSNIHHAWTRTRTGVDHLRLVGSLVPYASEKSLRSAIYWLLLRLDLSVSLINPTANIAAISMSFTLRTDDLKNSDDIDHRTFQYAHIPLVLCAQAIVLCDDITNTRSPTSNATENWMRLVHKLDEWYLGRTSEFRSMLELDPQPENDTDFPALLFTNGAGIFGNQLYHTAMHLLLQKKPRTANLAHLTPASRSPLWHSRRICGMALHNDRRQCWDLTLLASFFVAATSMTYRTQQMEIVQSLHRIQKITGWDIGDLITALELKWSAMEDT</sequence>
<evidence type="ECO:0000256" key="2">
    <source>
        <dbReference type="ARBA" id="ARBA00023125"/>
    </source>
</evidence>
<dbReference type="GO" id="GO:0045944">
    <property type="term" value="P:positive regulation of transcription by RNA polymerase II"/>
    <property type="evidence" value="ECO:0007669"/>
    <property type="project" value="TreeGrafter"/>
</dbReference>
<dbReference type="Proteomes" id="UP000054383">
    <property type="component" value="Unassembled WGS sequence"/>
</dbReference>
<evidence type="ECO:0000259" key="6">
    <source>
        <dbReference type="PROSITE" id="PS50048"/>
    </source>
</evidence>
<evidence type="ECO:0000256" key="3">
    <source>
        <dbReference type="ARBA" id="ARBA00023163"/>
    </source>
</evidence>
<dbReference type="Gene3D" id="4.10.240.10">
    <property type="entry name" value="Zn(2)-C6 fungal-type DNA-binding domain"/>
    <property type="match status" value="1"/>
</dbReference>
<feature type="compositionally biased region" description="Low complexity" evidence="5">
    <location>
        <begin position="82"/>
        <end position="95"/>
    </location>
</feature>
<dbReference type="OrthoDB" id="4475584at2759"/>
<dbReference type="EMBL" id="CVMT01000001">
    <property type="protein sequence ID" value="CRG83385.1"/>
    <property type="molecule type" value="Genomic_DNA"/>
</dbReference>
<dbReference type="PROSITE" id="PS50048">
    <property type="entry name" value="ZN2_CY6_FUNGAL_2"/>
    <property type="match status" value="1"/>
</dbReference>
<dbReference type="InterPro" id="IPR036864">
    <property type="entry name" value="Zn2-C6_fun-type_DNA-bd_sf"/>
</dbReference>
<accession>A0A0U1LKA4</accession>
<protein>
    <recommendedName>
        <fullName evidence="6">Zn(2)-C6 fungal-type domain-containing protein</fullName>
    </recommendedName>
</protein>
<evidence type="ECO:0000256" key="1">
    <source>
        <dbReference type="ARBA" id="ARBA00023015"/>
    </source>
</evidence>
<dbReference type="SUPFAM" id="SSF57701">
    <property type="entry name" value="Zn2/Cys6 DNA-binding domain"/>
    <property type="match status" value="1"/>
</dbReference>
<dbReference type="CDD" id="cd00067">
    <property type="entry name" value="GAL4"/>
    <property type="match status" value="1"/>
</dbReference>
<dbReference type="PROSITE" id="PS00463">
    <property type="entry name" value="ZN2_CY6_FUNGAL_1"/>
    <property type="match status" value="1"/>
</dbReference>
<organism evidence="7 8">
    <name type="scientific">Talaromyces islandicus</name>
    <name type="common">Penicillium islandicum</name>
    <dbReference type="NCBI Taxonomy" id="28573"/>
    <lineage>
        <taxon>Eukaryota</taxon>
        <taxon>Fungi</taxon>
        <taxon>Dikarya</taxon>
        <taxon>Ascomycota</taxon>
        <taxon>Pezizomycotina</taxon>
        <taxon>Eurotiomycetes</taxon>
        <taxon>Eurotiomycetidae</taxon>
        <taxon>Eurotiales</taxon>
        <taxon>Trichocomaceae</taxon>
        <taxon>Talaromyces</taxon>
        <taxon>Talaromyces sect. Islandici</taxon>
    </lineage>
</organism>
<feature type="region of interest" description="Disordered" evidence="5">
    <location>
        <begin position="210"/>
        <end position="234"/>
    </location>
</feature>
<keyword evidence="3" id="KW-0804">Transcription</keyword>
<dbReference type="SMART" id="SM00066">
    <property type="entry name" value="GAL4"/>
    <property type="match status" value="1"/>
</dbReference>
<evidence type="ECO:0000256" key="4">
    <source>
        <dbReference type="ARBA" id="ARBA00023242"/>
    </source>
</evidence>
<name>A0A0U1LKA4_TALIS</name>
<dbReference type="Pfam" id="PF00172">
    <property type="entry name" value="Zn_clus"/>
    <property type="match status" value="1"/>
</dbReference>
<dbReference type="AlphaFoldDB" id="A0A0U1LKA4"/>
<feature type="compositionally biased region" description="Basic and acidic residues" evidence="5">
    <location>
        <begin position="97"/>
        <end position="111"/>
    </location>
</feature>
<evidence type="ECO:0000313" key="8">
    <source>
        <dbReference type="Proteomes" id="UP000054383"/>
    </source>
</evidence>
<proteinExistence type="predicted"/>
<feature type="domain" description="Zn(2)-C6 fungal-type" evidence="6">
    <location>
        <begin position="13"/>
        <end position="43"/>
    </location>
</feature>
<keyword evidence="8" id="KW-1185">Reference proteome</keyword>
<keyword evidence="2" id="KW-0238">DNA-binding</keyword>
<dbReference type="PANTHER" id="PTHR37534">
    <property type="entry name" value="TRANSCRIPTIONAL ACTIVATOR PROTEIN UGA3"/>
    <property type="match status" value="1"/>
</dbReference>
<evidence type="ECO:0000313" key="7">
    <source>
        <dbReference type="EMBL" id="CRG83385.1"/>
    </source>
</evidence>
<gene>
    <name evidence="7" type="ORF">PISL3812_00736</name>
</gene>
<keyword evidence="1" id="KW-0805">Transcription regulation</keyword>
<feature type="region of interest" description="Disordered" evidence="5">
    <location>
        <begin position="81"/>
        <end position="111"/>
    </location>
</feature>
<keyword evidence="4" id="KW-0539">Nucleus</keyword>
<dbReference type="GO" id="GO:0000976">
    <property type="term" value="F:transcription cis-regulatory region binding"/>
    <property type="evidence" value="ECO:0007669"/>
    <property type="project" value="TreeGrafter"/>
</dbReference>
<feature type="region of interest" description="Disordered" evidence="5">
    <location>
        <begin position="143"/>
        <end position="176"/>
    </location>
</feature>
<dbReference type="STRING" id="28573.A0A0U1LKA4"/>
<evidence type="ECO:0000256" key="5">
    <source>
        <dbReference type="SAM" id="MobiDB-lite"/>
    </source>
</evidence>
<dbReference type="GO" id="GO:0000981">
    <property type="term" value="F:DNA-binding transcription factor activity, RNA polymerase II-specific"/>
    <property type="evidence" value="ECO:0007669"/>
    <property type="project" value="InterPro"/>
</dbReference>
<dbReference type="InterPro" id="IPR001138">
    <property type="entry name" value="Zn2Cys6_DnaBD"/>
</dbReference>
<dbReference type="PANTHER" id="PTHR37534:SF4">
    <property type="entry name" value="ZN(II)2CYS6 TRANSCRIPTION FACTOR (EUROFUNG)"/>
    <property type="match status" value="1"/>
</dbReference>
<dbReference type="GO" id="GO:0005634">
    <property type="term" value="C:nucleus"/>
    <property type="evidence" value="ECO:0007669"/>
    <property type="project" value="TreeGrafter"/>
</dbReference>